<dbReference type="AlphaFoldDB" id="A0A7C8IID8"/>
<reference evidence="2 3" key="1">
    <citation type="submission" date="2020-01" db="EMBL/GenBank/DDBJ databases">
        <authorList>
            <consortium name="DOE Joint Genome Institute"/>
            <person name="Haridas S."/>
            <person name="Albert R."/>
            <person name="Binder M."/>
            <person name="Bloem J."/>
            <person name="Labutti K."/>
            <person name="Salamov A."/>
            <person name="Andreopoulos B."/>
            <person name="Baker S.E."/>
            <person name="Barry K."/>
            <person name="Bills G."/>
            <person name="Bluhm B.H."/>
            <person name="Cannon C."/>
            <person name="Castanera R."/>
            <person name="Culley D.E."/>
            <person name="Daum C."/>
            <person name="Ezra D."/>
            <person name="Gonzalez J.B."/>
            <person name="Henrissat B."/>
            <person name="Kuo A."/>
            <person name="Liang C."/>
            <person name="Lipzen A."/>
            <person name="Lutzoni F."/>
            <person name="Magnuson J."/>
            <person name="Mondo S."/>
            <person name="Nolan M."/>
            <person name="Ohm R."/>
            <person name="Pangilinan J."/>
            <person name="Park H.-J.H."/>
            <person name="Ramirez L."/>
            <person name="Alfaro M."/>
            <person name="Sun H."/>
            <person name="Tritt A."/>
            <person name="Yoshinaga Y."/>
            <person name="Zwiers L.-H.L."/>
            <person name="Turgeon B.G."/>
            <person name="Goodwin S.B."/>
            <person name="Spatafora J.W."/>
            <person name="Crous P.W."/>
            <person name="Grigoriev I.V."/>
        </authorList>
    </citation>
    <scope>NUCLEOTIDE SEQUENCE [LARGE SCALE GENOMIC DNA]</scope>
    <source>
        <strain evidence="2 3">CBS 611.86</strain>
    </source>
</reference>
<name>A0A7C8IID8_9PLEO</name>
<sequence>MSPTDHPHTPPQNSSPNLDRLFAKVEHERFEKKSMSTGSHHAQGLALRFKNDKVGKPQGPAPSIFLDLSDSAKSLLYKNLDRFFDTWTSDTLRIFASTPGNIASRFFWVDNVRSELDMRLWHDEYLGREATEKELDWLENWVMKRIWPLKVAGRYMEYEPKSPADGSRKGGEQKQYKKVKVTKMRRAALQREIEEAMKLKTSVQSQARES</sequence>
<evidence type="ECO:0000313" key="3">
    <source>
        <dbReference type="Proteomes" id="UP000481861"/>
    </source>
</evidence>
<feature type="compositionally biased region" description="Basic and acidic residues" evidence="1">
    <location>
        <begin position="160"/>
        <end position="175"/>
    </location>
</feature>
<proteinExistence type="predicted"/>
<evidence type="ECO:0000313" key="2">
    <source>
        <dbReference type="EMBL" id="KAF2878386.1"/>
    </source>
</evidence>
<dbReference type="EMBL" id="JAADJZ010000001">
    <property type="protein sequence ID" value="KAF2878386.1"/>
    <property type="molecule type" value="Genomic_DNA"/>
</dbReference>
<evidence type="ECO:0000256" key="1">
    <source>
        <dbReference type="SAM" id="MobiDB-lite"/>
    </source>
</evidence>
<accession>A0A7C8IID8</accession>
<organism evidence="2 3">
    <name type="scientific">Massariosphaeria phaeospora</name>
    <dbReference type="NCBI Taxonomy" id="100035"/>
    <lineage>
        <taxon>Eukaryota</taxon>
        <taxon>Fungi</taxon>
        <taxon>Dikarya</taxon>
        <taxon>Ascomycota</taxon>
        <taxon>Pezizomycotina</taxon>
        <taxon>Dothideomycetes</taxon>
        <taxon>Pleosporomycetidae</taxon>
        <taxon>Pleosporales</taxon>
        <taxon>Pleosporales incertae sedis</taxon>
        <taxon>Massariosphaeria</taxon>
    </lineage>
</organism>
<gene>
    <name evidence="2" type="ORF">BDV95DRAFT_663546</name>
</gene>
<protein>
    <submittedName>
        <fullName evidence="2">Uncharacterized protein</fullName>
    </submittedName>
</protein>
<comment type="caution">
    <text evidence="2">The sequence shown here is derived from an EMBL/GenBank/DDBJ whole genome shotgun (WGS) entry which is preliminary data.</text>
</comment>
<dbReference type="OrthoDB" id="10583245at2759"/>
<feature type="region of interest" description="Disordered" evidence="1">
    <location>
        <begin position="1"/>
        <end position="21"/>
    </location>
</feature>
<feature type="region of interest" description="Disordered" evidence="1">
    <location>
        <begin position="160"/>
        <end position="182"/>
    </location>
</feature>
<dbReference type="Proteomes" id="UP000481861">
    <property type="component" value="Unassembled WGS sequence"/>
</dbReference>
<keyword evidence="3" id="KW-1185">Reference proteome</keyword>